<name>A0A8J2YC60_9BACL</name>
<protein>
    <recommendedName>
        <fullName evidence="3">DUF1641 domain-containing protein</fullName>
    </recommendedName>
</protein>
<keyword evidence="2" id="KW-1185">Reference proteome</keyword>
<sequence>MAKPITKIEQPTLTEKEMQQRSLEKVIKDVADNAEGIQQTIQLLQELHNSGVLEAVKALFEAKEKITKIAVGQLLNPPVTRAINNVMAAAEALTELDPEMTKKLTGSVVKGLKKAEEDIENNTQVGILDLLKALRDPDINRAMGFSLRFLKGMGEGLKD</sequence>
<dbReference type="Proteomes" id="UP000625210">
    <property type="component" value="Unassembled WGS sequence"/>
</dbReference>
<reference evidence="1" key="2">
    <citation type="submission" date="2020-09" db="EMBL/GenBank/DDBJ databases">
        <authorList>
            <person name="Sun Q."/>
            <person name="Zhou Y."/>
        </authorList>
    </citation>
    <scope>NUCLEOTIDE SEQUENCE</scope>
    <source>
        <strain evidence="1">CGMCC 1.15179</strain>
    </source>
</reference>
<reference evidence="1" key="1">
    <citation type="journal article" date="2014" name="Int. J. Syst. Evol. Microbiol.">
        <title>Complete genome sequence of Corynebacterium casei LMG S-19264T (=DSM 44701T), isolated from a smear-ripened cheese.</title>
        <authorList>
            <consortium name="US DOE Joint Genome Institute (JGI-PGF)"/>
            <person name="Walter F."/>
            <person name="Albersmeier A."/>
            <person name="Kalinowski J."/>
            <person name="Ruckert C."/>
        </authorList>
    </citation>
    <scope>NUCLEOTIDE SEQUENCE</scope>
    <source>
        <strain evidence="1">CGMCC 1.15179</strain>
    </source>
</reference>
<evidence type="ECO:0000313" key="1">
    <source>
        <dbReference type="EMBL" id="GGE12105.1"/>
    </source>
</evidence>
<gene>
    <name evidence="1" type="ORF">GCM10011571_11830</name>
</gene>
<organism evidence="1 2">
    <name type="scientific">Marinithermofilum abyssi</name>
    <dbReference type="NCBI Taxonomy" id="1571185"/>
    <lineage>
        <taxon>Bacteria</taxon>
        <taxon>Bacillati</taxon>
        <taxon>Bacillota</taxon>
        <taxon>Bacilli</taxon>
        <taxon>Bacillales</taxon>
        <taxon>Thermoactinomycetaceae</taxon>
        <taxon>Marinithermofilum</taxon>
    </lineage>
</organism>
<comment type="caution">
    <text evidence="1">The sequence shown here is derived from an EMBL/GenBank/DDBJ whole genome shotgun (WGS) entry which is preliminary data.</text>
</comment>
<accession>A0A8J2YC60</accession>
<dbReference type="PANTHER" id="PTHR38433">
    <property type="match status" value="1"/>
</dbReference>
<evidence type="ECO:0008006" key="3">
    <source>
        <dbReference type="Google" id="ProtNLM"/>
    </source>
</evidence>
<proteinExistence type="predicted"/>
<dbReference type="AlphaFoldDB" id="A0A8J2YC60"/>
<dbReference type="PANTHER" id="PTHR38433:SF1">
    <property type="entry name" value="DUF1641 DOMAIN-CONTAINING PROTEIN"/>
    <property type="match status" value="1"/>
</dbReference>
<dbReference type="InterPro" id="IPR012440">
    <property type="entry name" value="DUF1641"/>
</dbReference>
<evidence type="ECO:0000313" key="2">
    <source>
        <dbReference type="Proteomes" id="UP000625210"/>
    </source>
</evidence>
<dbReference type="EMBL" id="BMHQ01000003">
    <property type="protein sequence ID" value="GGE12105.1"/>
    <property type="molecule type" value="Genomic_DNA"/>
</dbReference>
<dbReference type="Pfam" id="PF07849">
    <property type="entry name" value="DUF1641"/>
    <property type="match status" value="1"/>
</dbReference>
<dbReference type="RefSeq" id="WP_188646973.1">
    <property type="nucleotide sequence ID" value="NZ_BMHQ01000003.1"/>
</dbReference>